<dbReference type="GO" id="GO:0004784">
    <property type="term" value="F:superoxide dismutase activity"/>
    <property type="evidence" value="ECO:0007669"/>
    <property type="project" value="UniProtKB-EC"/>
</dbReference>
<feature type="binding site" evidence="5">
    <location>
        <position position="85"/>
    </location>
    <ligand>
        <name>Mn(2+)</name>
        <dbReference type="ChEBI" id="CHEBI:29035"/>
    </ligand>
</feature>
<dbReference type="EMBL" id="MGJL01000041">
    <property type="protein sequence ID" value="OGN06121.1"/>
    <property type="molecule type" value="Genomic_DNA"/>
</dbReference>
<dbReference type="EC" id="1.15.1.1" evidence="2"/>
<keyword evidence="3 5" id="KW-0479">Metal-binding</keyword>
<evidence type="ECO:0000259" key="6">
    <source>
        <dbReference type="Pfam" id="PF02777"/>
    </source>
</evidence>
<evidence type="ECO:0000256" key="2">
    <source>
        <dbReference type="ARBA" id="ARBA00012682"/>
    </source>
</evidence>
<feature type="binding site" evidence="5">
    <location>
        <position position="27"/>
    </location>
    <ligand>
        <name>Mn(2+)</name>
        <dbReference type="ChEBI" id="CHEBI:29035"/>
    </ligand>
</feature>
<evidence type="ECO:0000256" key="1">
    <source>
        <dbReference type="ARBA" id="ARBA00008714"/>
    </source>
</evidence>
<dbReference type="InterPro" id="IPR036314">
    <property type="entry name" value="SOD_C_sf"/>
</dbReference>
<evidence type="ECO:0000256" key="4">
    <source>
        <dbReference type="ARBA" id="ARBA00023002"/>
    </source>
</evidence>
<dbReference type="Pfam" id="PF02777">
    <property type="entry name" value="Sod_Fe_C"/>
    <property type="match status" value="1"/>
</dbReference>
<comment type="caution">
    <text evidence="7">The sequence shown here is derived from an EMBL/GenBank/DDBJ whole genome shotgun (WGS) entry which is preliminary data.</text>
</comment>
<protein>
    <recommendedName>
        <fullName evidence="2">superoxide dismutase</fullName>
        <ecNumber evidence="2">1.15.1.1</ecNumber>
    </recommendedName>
</protein>
<keyword evidence="4" id="KW-0560">Oxidoreductase</keyword>
<dbReference type="SUPFAM" id="SSF46609">
    <property type="entry name" value="Fe,Mn superoxide dismutase (SOD), N-terminal domain"/>
    <property type="match status" value="1"/>
</dbReference>
<comment type="similarity">
    <text evidence="1">Belongs to the iron/manganese superoxide dismutase family.</text>
</comment>
<feature type="domain" description="Manganese/iron superoxide dismutase C-terminal" evidence="6">
    <location>
        <begin position="103"/>
        <end position="199"/>
    </location>
</feature>
<gene>
    <name evidence="7" type="ORF">A2750_04155</name>
</gene>
<dbReference type="Gene3D" id="3.55.40.20">
    <property type="entry name" value="Iron/manganese superoxide dismutase, C-terminal domain"/>
    <property type="match status" value="1"/>
</dbReference>
<reference evidence="7 8" key="1">
    <citation type="journal article" date="2016" name="Nat. Commun.">
        <title>Thousands of microbial genomes shed light on interconnected biogeochemical processes in an aquifer system.</title>
        <authorList>
            <person name="Anantharaman K."/>
            <person name="Brown C.T."/>
            <person name="Hug L.A."/>
            <person name="Sharon I."/>
            <person name="Castelle C.J."/>
            <person name="Probst A.J."/>
            <person name="Thomas B.C."/>
            <person name="Singh A."/>
            <person name="Wilkins M.J."/>
            <person name="Karaoz U."/>
            <person name="Brodie E.L."/>
            <person name="Williams K.H."/>
            <person name="Hubbard S.S."/>
            <person name="Banfield J.F."/>
        </authorList>
    </citation>
    <scope>NUCLEOTIDE SEQUENCE [LARGE SCALE GENOMIC DNA]</scope>
</reference>
<dbReference type="SUPFAM" id="SSF54719">
    <property type="entry name" value="Fe,Mn superoxide dismutase (SOD), C-terminal domain"/>
    <property type="match status" value="1"/>
</dbReference>
<proteinExistence type="inferred from homology"/>
<name>A0A1F8EZ28_9BACT</name>
<dbReference type="InterPro" id="IPR036324">
    <property type="entry name" value="Mn/Fe_SOD_N_sf"/>
</dbReference>
<dbReference type="InterPro" id="IPR001189">
    <property type="entry name" value="Mn/Fe_SOD"/>
</dbReference>
<dbReference type="AlphaFoldDB" id="A0A1F8EZ28"/>
<dbReference type="Gene3D" id="1.10.287.990">
    <property type="entry name" value="Fe,Mn superoxide dismutase (SOD) domain"/>
    <property type="match status" value="1"/>
</dbReference>
<dbReference type="Proteomes" id="UP000178023">
    <property type="component" value="Unassembled WGS sequence"/>
</dbReference>
<dbReference type="GO" id="GO:0046872">
    <property type="term" value="F:metal ion binding"/>
    <property type="evidence" value="ECO:0007669"/>
    <property type="project" value="UniProtKB-KW"/>
</dbReference>
<dbReference type="PIRSF" id="PIRSF000349">
    <property type="entry name" value="SODismutase"/>
    <property type="match status" value="1"/>
</dbReference>
<sequence length="209" mass="23620">MSETNPLPYQPADGIKNGVSEKAMLIHHDKLYAGYVAKKDEICDKLAQLREKIIKGEASGGNATYSELRSLKDAETFATNGVYLHEWYFDALGGDGVTDKAPELSKTVSAKWGSVENFMKYLSECAMATRGWSLLAWDTKEGELKIYNADAHNQGGVWGCLPIIVLDIYEHAYFMDYGSDRKKYIEDFWKNFSWGVAEELYKKVSQMKL</sequence>
<dbReference type="PANTHER" id="PTHR11404:SF6">
    <property type="entry name" value="SUPEROXIDE DISMUTASE [MN], MITOCHONDRIAL"/>
    <property type="match status" value="1"/>
</dbReference>
<organism evidence="7 8">
    <name type="scientific">Candidatus Yanofskybacteria bacterium RIFCSPHIGHO2_01_FULL_45_42</name>
    <dbReference type="NCBI Taxonomy" id="1802671"/>
    <lineage>
        <taxon>Bacteria</taxon>
        <taxon>Candidatus Yanofskyibacteriota</taxon>
    </lineage>
</organism>
<dbReference type="PANTHER" id="PTHR11404">
    <property type="entry name" value="SUPEROXIDE DISMUTASE 2"/>
    <property type="match status" value="1"/>
</dbReference>
<dbReference type="InterPro" id="IPR050265">
    <property type="entry name" value="Fe/Mn_Superoxide_Dismutase"/>
</dbReference>
<evidence type="ECO:0000313" key="7">
    <source>
        <dbReference type="EMBL" id="OGN06121.1"/>
    </source>
</evidence>
<dbReference type="InterPro" id="IPR019832">
    <property type="entry name" value="Mn/Fe_SOD_C"/>
</dbReference>
<evidence type="ECO:0000256" key="3">
    <source>
        <dbReference type="ARBA" id="ARBA00022723"/>
    </source>
</evidence>
<evidence type="ECO:0000313" key="8">
    <source>
        <dbReference type="Proteomes" id="UP000178023"/>
    </source>
</evidence>
<feature type="binding site" evidence="5">
    <location>
        <position position="167"/>
    </location>
    <ligand>
        <name>Mn(2+)</name>
        <dbReference type="ChEBI" id="CHEBI:29035"/>
    </ligand>
</feature>
<accession>A0A1F8EZ28</accession>
<feature type="binding site" evidence="5">
    <location>
        <position position="171"/>
    </location>
    <ligand>
        <name>Mn(2+)</name>
        <dbReference type="ChEBI" id="CHEBI:29035"/>
    </ligand>
</feature>
<evidence type="ECO:0000256" key="5">
    <source>
        <dbReference type="PIRSR" id="PIRSR000349-1"/>
    </source>
</evidence>